<dbReference type="SUPFAM" id="SSF48452">
    <property type="entry name" value="TPR-like"/>
    <property type="match status" value="2"/>
</dbReference>
<gene>
    <name evidence="2" type="ORF">ACRB68_13840</name>
</gene>
<dbReference type="Proteomes" id="UP000487268">
    <property type="component" value="Unassembled WGS sequence"/>
</dbReference>
<dbReference type="AlphaFoldDB" id="A0A7K0BQY8"/>
<dbReference type="InterPro" id="IPR036388">
    <property type="entry name" value="WH-like_DNA-bd_sf"/>
</dbReference>
<dbReference type="GO" id="GO:0003677">
    <property type="term" value="F:DNA binding"/>
    <property type="evidence" value="ECO:0007669"/>
    <property type="project" value="InterPro"/>
</dbReference>
<keyword evidence="3" id="KW-1185">Reference proteome</keyword>
<dbReference type="Gene3D" id="1.25.40.10">
    <property type="entry name" value="Tetratricopeptide repeat domain"/>
    <property type="match status" value="1"/>
</dbReference>
<dbReference type="InterPro" id="IPR011990">
    <property type="entry name" value="TPR-like_helical_dom_sf"/>
</dbReference>
<dbReference type="SMART" id="SM01043">
    <property type="entry name" value="BTAD"/>
    <property type="match status" value="1"/>
</dbReference>
<dbReference type="InterPro" id="IPR027417">
    <property type="entry name" value="P-loop_NTPase"/>
</dbReference>
<dbReference type="PANTHER" id="PTHR47691:SF3">
    <property type="entry name" value="HTH-TYPE TRANSCRIPTIONAL REGULATOR RV0890C-RELATED"/>
    <property type="match status" value="1"/>
</dbReference>
<accession>A0A7K0BQY8</accession>
<protein>
    <recommendedName>
        <fullName evidence="1">Bacterial transcriptional activator domain-containing protein</fullName>
    </recommendedName>
</protein>
<evidence type="ECO:0000259" key="1">
    <source>
        <dbReference type="SMART" id="SM01043"/>
    </source>
</evidence>
<reference evidence="2 3" key="1">
    <citation type="submission" date="2019-10" db="EMBL/GenBank/DDBJ databases">
        <title>Actinomadura rubteroloni sp. nov. and Actinomadura macrotermitis sp. nov., isolated from the gut of fungus growing-termite Macrotermes natalensis.</title>
        <authorList>
            <person name="Benndorf R."/>
            <person name="Martin K."/>
            <person name="Kuefner M."/>
            <person name="De Beer W."/>
            <person name="Kaster A.-K."/>
            <person name="Vollmers J."/>
            <person name="Poulsen M."/>
            <person name="Beemelmanns C."/>
        </authorList>
    </citation>
    <scope>NUCLEOTIDE SEQUENCE [LARGE SCALE GENOMIC DNA]</scope>
    <source>
        <strain evidence="2 3">RB68</strain>
    </source>
</reference>
<dbReference type="SUPFAM" id="SSF52540">
    <property type="entry name" value="P-loop containing nucleoside triphosphate hydrolases"/>
    <property type="match status" value="1"/>
</dbReference>
<comment type="caution">
    <text evidence="2">The sequence shown here is derived from an EMBL/GenBank/DDBJ whole genome shotgun (WGS) entry which is preliminary data.</text>
</comment>
<dbReference type="Pfam" id="PF03704">
    <property type="entry name" value="BTAD"/>
    <property type="match status" value="1"/>
</dbReference>
<dbReference type="InterPro" id="IPR005158">
    <property type="entry name" value="BTAD"/>
</dbReference>
<evidence type="ECO:0000313" key="2">
    <source>
        <dbReference type="EMBL" id="MQY03342.1"/>
    </source>
</evidence>
<proteinExistence type="predicted"/>
<name>A0A7K0BQY8_9ACTN</name>
<organism evidence="2 3">
    <name type="scientific">Actinomadura macrotermitis</name>
    <dbReference type="NCBI Taxonomy" id="2585200"/>
    <lineage>
        <taxon>Bacteria</taxon>
        <taxon>Bacillati</taxon>
        <taxon>Actinomycetota</taxon>
        <taxon>Actinomycetes</taxon>
        <taxon>Streptosporangiales</taxon>
        <taxon>Thermomonosporaceae</taxon>
        <taxon>Actinomadura</taxon>
    </lineage>
</organism>
<evidence type="ECO:0000313" key="3">
    <source>
        <dbReference type="Proteomes" id="UP000487268"/>
    </source>
</evidence>
<dbReference type="SUPFAM" id="SSF46894">
    <property type="entry name" value="C-terminal effector domain of the bipartite response regulators"/>
    <property type="match status" value="1"/>
</dbReference>
<dbReference type="Gene3D" id="3.40.50.300">
    <property type="entry name" value="P-loop containing nucleotide triphosphate hydrolases"/>
    <property type="match status" value="1"/>
</dbReference>
<dbReference type="PANTHER" id="PTHR47691">
    <property type="entry name" value="REGULATOR-RELATED"/>
    <property type="match status" value="1"/>
</dbReference>
<dbReference type="EMBL" id="WEGH01000001">
    <property type="protein sequence ID" value="MQY03342.1"/>
    <property type="molecule type" value="Genomic_DNA"/>
</dbReference>
<dbReference type="Gene3D" id="1.10.10.10">
    <property type="entry name" value="Winged helix-like DNA-binding domain superfamily/Winged helix DNA-binding domain"/>
    <property type="match status" value="1"/>
</dbReference>
<dbReference type="InterPro" id="IPR016032">
    <property type="entry name" value="Sig_transdc_resp-reg_C-effctor"/>
</dbReference>
<dbReference type="GO" id="GO:0006355">
    <property type="term" value="P:regulation of DNA-templated transcription"/>
    <property type="evidence" value="ECO:0007669"/>
    <property type="project" value="InterPro"/>
</dbReference>
<sequence length="1040" mass="109942">MTTELTLLSRVAYQGREITGPRSRGLLALLAGGPRTGCSTARLVEGLWPDERPANPAKALQVVVSRARAQLGADVIAGTPTGYRLTLAEEQIDASAVLLEAAASAKASRDGDHAGALAHAEAGLALWDGAPEVGEDDPVAALRADRASAYRALVRTRALALARLGRHAEAFDALTKLVDDHPRDEELLLELLRCEAATAGPSAALVRYDAYRRALRDELGTDPGDALRELNLRLLQDDAPAVRHGIPHEPNPLLGRDADLANVAALLRSSRVVSITGPGGLGKTRLAHAVAREAGQRVVHVVALAGAARDEDVAAEVAAVLGAGDARRGLGGPADPLTGIVRALGPGPALLVLDNCEHVVAAAAELARALVAMTRDLRILTTSRAPLGLSSEAVYPLPELDLDTAVELFGQRARAARPDADLSGAVELCRRLDGLPLAVELAAARVRVMSVPEITRRLDDRFALLRGGARDAPERHHTLRAVVDWSWNLLGPDGRAALRTLSILPGGFTADTARHLLGDDAVLEDLAGQSLLKVADTGAGVRFRMLETVREFGALQRAAAGADEDAARRLLAWARDFGAAHHAAIFGPDPLRAVELVRAEQDNLALALRLGLARPDADASVVAVAAVLIGLWIVDSDYLRLARLPEEVAAVLTRFRPEPGLVEATRAALVLSAGIAIAGQGARGLGAVEPLRALPPAPPDTLIRAAAVVVGEAPGLAAPGRPALRALCDRPEPLLAGVANMVGGYLHEHDDDLDAALAATGRALTAFAGPETPWMLAMAHSRYSELCLRADRGEEARRHMRSAQRMLESLRAWPEVGGLRWGMVLATLQSGDVDEAERWLELADRDEMSDAFGAVSFKLGAQAEIALARGRTGEGLRLWRGAVERLTASGIQPPGQNPALDAWALEVRSAALVAHARHGRADLVGEIAAELPERLAMLLGDPDAAQPAFVVEPPLWGAVLLAVAMTDLHGGDARAVRMVALAERLGFLRNFQPTMSTARARADAEKADRRAYADAVSEYARLRGREQLREAALAALRARG</sequence>
<dbReference type="RefSeq" id="WP_328593852.1">
    <property type="nucleotide sequence ID" value="NZ_WEGH01000001.1"/>
</dbReference>
<feature type="domain" description="Bacterial transcriptional activator" evidence="1">
    <location>
        <begin position="92"/>
        <end position="235"/>
    </location>
</feature>